<dbReference type="InterPro" id="IPR005625">
    <property type="entry name" value="PepSY-ass_TM"/>
</dbReference>
<name>A0AAW9RCD4_9GAMM</name>
<keyword evidence="1" id="KW-0472">Membrane</keyword>
<dbReference type="Proteomes" id="UP001359886">
    <property type="component" value="Unassembled WGS sequence"/>
</dbReference>
<feature type="transmembrane region" description="Helical" evidence="1">
    <location>
        <begin position="157"/>
        <end position="177"/>
    </location>
</feature>
<keyword evidence="3" id="KW-1185">Reference proteome</keyword>
<keyword evidence="1" id="KW-0812">Transmembrane</keyword>
<comment type="caution">
    <text evidence="2">The sequence shown here is derived from an EMBL/GenBank/DDBJ whole genome shotgun (WGS) entry which is preliminary data.</text>
</comment>
<reference evidence="2 3" key="1">
    <citation type="submission" date="2024-02" db="EMBL/GenBank/DDBJ databases">
        <title>A novel Wenzhouxiangellaceae bacterium, isolated from coastal sediments.</title>
        <authorList>
            <person name="Du Z.-J."/>
            <person name="Ye Y.-Q."/>
            <person name="Zhang X.-Y."/>
        </authorList>
    </citation>
    <scope>NUCLEOTIDE SEQUENCE [LARGE SCALE GENOMIC DNA]</scope>
    <source>
        <strain evidence="2 3">CH-27</strain>
    </source>
</reference>
<organism evidence="2 3">
    <name type="scientific">Elongatibacter sediminis</name>
    <dbReference type="NCBI Taxonomy" id="3119006"/>
    <lineage>
        <taxon>Bacteria</taxon>
        <taxon>Pseudomonadati</taxon>
        <taxon>Pseudomonadota</taxon>
        <taxon>Gammaproteobacteria</taxon>
        <taxon>Chromatiales</taxon>
        <taxon>Wenzhouxiangellaceae</taxon>
        <taxon>Elongatibacter</taxon>
    </lineage>
</organism>
<dbReference type="RefSeq" id="WP_354693793.1">
    <property type="nucleotide sequence ID" value="NZ_JAZHOG010000001.1"/>
</dbReference>
<feature type="transmembrane region" description="Helical" evidence="1">
    <location>
        <begin position="206"/>
        <end position="230"/>
    </location>
</feature>
<dbReference type="EMBL" id="JAZHOG010000001">
    <property type="protein sequence ID" value="MEJ8566475.1"/>
    <property type="molecule type" value="Genomic_DNA"/>
</dbReference>
<sequence>MARERSAWRTWQRQPQKLKLRRLLFQVHRWTAISLGLYIGFISLSGSVLVYRNELYVAATPEPILSTGPGPILSDQELSAAAERTHPGYSIRRLHRPSNPEQAVVIWLARDDTLRKRLFDPRSGEDVGQATPLGMTLITGLMELHADFLSGSTGRTLNGVVAFGVLLILLTGLVIWWPGIKRWRRSLVVHRGIGWKRQVWDIHSMIGIWSYAFMLTFVVSGLYLCFAPAFHAVADWLQPVTDENAGTRLVDRVLYWLAFLHFGRINGIGIPCDGPGLCDQTTKAVWALFGLAPAIMIATGATMWWNRLRGRRKRAQDD</sequence>
<dbReference type="AlphaFoldDB" id="A0AAW9RCD4"/>
<protein>
    <submittedName>
        <fullName evidence="2">PepSY-associated TM helix domain-containing protein</fullName>
    </submittedName>
</protein>
<dbReference type="PANTHER" id="PTHR34219">
    <property type="entry name" value="IRON-REGULATED INNER MEMBRANE PROTEIN-RELATED"/>
    <property type="match status" value="1"/>
</dbReference>
<evidence type="ECO:0000256" key="1">
    <source>
        <dbReference type="SAM" id="Phobius"/>
    </source>
</evidence>
<accession>A0AAW9RCD4</accession>
<proteinExistence type="predicted"/>
<feature type="transmembrane region" description="Helical" evidence="1">
    <location>
        <begin position="30"/>
        <end position="51"/>
    </location>
</feature>
<keyword evidence="1" id="KW-1133">Transmembrane helix</keyword>
<gene>
    <name evidence="2" type="ORF">V3330_02450</name>
</gene>
<feature type="transmembrane region" description="Helical" evidence="1">
    <location>
        <begin position="284"/>
        <end position="305"/>
    </location>
</feature>
<evidence type="ECO:0000313" key="3">
    <source>
        <dbReference type="Proteomes" id="UP001359886"/>
    </source>
</evidence>
<dbReference type="Pfam" id="PF03929">
    <property type="entry name" value="PepSY_TM"/>
    <property type="match status" value="2"/>
</dbReference>
<evidence type="ECO:0000313" key="2">
    <source>
        <dbReference type="EMBL" id="MEJ8566475.1"/>
    </source>
</evidence>